<keyword evidence="2" id="KW-1185">Reference proteome</keyword>
<dbReference type="AlphaFoldDB" id="A0A518GZU1"/>
<evidence type="ECO:0000313" key="1">
    <source>
        <dbReference type="EMBL" id="QDV34100.1"/>
    </source>
</evidence>
<reference evidence="1 2" key="1">
    <citation type="submission" date="2019-02" db="EMBL/GenBank/DDBJ databases">
        <title>Deep-cultivation of Planctomycetes and their phenomic and genomic characterization uncovers novel biology.</title>
        <authorList>
            <person name="Wiegand S."/>
            <person name="Jogler M."/>
            <person name="Boedeker C."/>
            <person name="Pinto D."/>
            <person name="Vollmers J."/>
            <person name="Rivas-Marin E."/>
            <person name="Kohn T."/>
            <person name="Peeters S.H."/>
            <person name="Heuer A."/>
            <person name="Rast P."/>
            <person name="Oberbeckmann S."/>
            <person name="Bunk B."/>
            <person name="Jeske O."/>
            <person name="Meyerdierks A."/>
            <person name="Storesund J.E."/>
            <person name="Kallscheuer N."/>
            <person name="Luecker S."/>
            <person name="Lage O.M."/>
            <person name="Pohl T."/>
            <person name="Merkel B.J."/>
            <person name="Hornburger P."/>
            <person name="Mueller R.-W."/>
            <person name="Bruemmer F."/>
            <person name="Labrenz M."/>
            <person name="Spormann A.M."/>
            <person name="Op den Camp H."/>
            <person name="Overmann J."/>
            <person name="Amann R."/>
            <person name="Jetten M.S.M."/>
            <person name="Mascher T."/>
            <person name="Medema M.H."/>
            <person name="Devos D.P."/>
            <person name="Kaster A.-K."/>
            <person name="Ovreas L."/>
            <person name="Rohde M."/>
            <person name="Galperin M.Y."/>
            <person name="Jogler C."/>
        </authorList>
    </citation>
    <scope>NUCLEOTIDE SEQUENCE [LARGE SCALE GENOMIC DNA]</scope>
    <source>
        <strain evidence="1 2">ElP</strain>
    </source>
</reference>
<gene>
    <name evidence="1" type="ORF">ElP_19820</name>
</gene>
<dbReference type="EMBL" id="CP036426">
    <property type="protein sequence ID" value="QDV34100.1"/>
    <property type="molecule type" value="Genomic_DNA"/>
</dbReference>
<dbReference type="Proteomes" id="UP000317835">
    <property type="component" value="Chromosome"/>
</dbReference>
<dbReference type="RefSeq" id="WP_145268746.1">
    <property type="nucleotide sequence ID" value="NZ_CP036426.1"/>
</dbReference>
<accession>A0A518GZU1</accession>
<proteinExistence type="predicted"/>
<evidence type="ECO:0000313" key="2">
    <source>
        <dbReference type="Proteomes" id="UP000317835"/>
    </source>
</evidence>
<protein>
    <submittedName>
        <fullName evidence="1">Uncharacterized protein</fullName>
    </submittedName>
</protein>
<organism evidence="1 2">
    <name type="scientific">Tautonia plasticadhaerens</name>
    <dbReference type="NCBI Taxonomy" id="2527974"/>
    <lineage>
        <taxon>Bacteria</taxon>
        <taxon>Pseudomonadati</taxon>
        <taxon>Planctomycetota</taxon>
        <taxon>Planctomycetia</taxon>
        <taxon>Isosphaerales</taxon>
        <taxon>Isosphaeraceae</taxon>
        <taxon>Tautonia</taxon>
    </lineage>
</organism>
<sequence length="116" mass="13015">MNRDDLARLVLIEVQQRCEAIRSRPRPPQWKCWSVLKHDLDVAHGPCYSPRWFGDASATEAGRVRLLRAVYRLADSGLLTIVKSEGGRLERVRLTASGDEAATELRNAETQSRAAT</sequence>
<dbReference type="KEGG" id="tpla:ElP_19820"/>
<name>A0A518GZU1_9BACT</name>